<sequence>MHSLSLLYTAANTNGEPQVAAGPIESSASVLAVFVSMSTPRDNSCATSSVCFGPESEDNGEECTVVPLAQTCSSAVLADQHMGKQHQRRLKVAYGAAFHICGFNIDAFAWQKHRHDF</sequence>
<organism evidence="1 2">
    <name type="scientific">Dactylonectria estremocensis</name>
    <dbReference type="NCBI Taxonomy" id="1079267"/>
    <lineage>
        <taxon>Eukaryota</taxon>
        <taxon>Fungi</taxon>
        <taxon>Dikarya</taxon>
        <taxon>Ascomycota</taxon>
        <taxon>Pezizomycotina</taxon>
        <taxon>Sordariomycetes</taxon>
        <taxon>Hypocreomycetidae</taxon>
        <taxon>Hypocreales</taxon>
        <taxon>Nectriaceae</taxon>
        <taxon>Dactylonectria</taxon>
    </lineage>
</organism>
<proteinExistence type="predicted"/>
<dbReference type="AlphaFoldDB" id="A0A9P9FCD8"/>
<evidence type="ECO:0000313" key="2">
    <source>
        <dbReference type="Proteomes" id="UP000717696"/>
    </source>
</evidence>
<gene>
    <name evidence="1" type="ORF">B0J13DRAFT_519226</name>
</gene>
<name>A0A9P9FCD8_9HYPO</name>
<reference evidence="1" key="1">
    <citation type="journal article" date="2021" name="Nat. Commun.">
        <title>Genetic determinants of endophytism in the Arabidopsis root mycobiome.</title>
        <authorList>
            <person name="Mesny F."/>
            <person name="Miyauchi S."/>
            <person name="Thiergart T."/>
            <person name="Pickel B."/>
            <person name="Atanasova L."/>
            <person name="Karlsson M."/>
            <person name="Huettel B."/>
            <person name="Barry K.W."/>
            <person name="Haridas S."/>
            <person name="Chen C."/>
            <person name="Bauer D."/>
            <person name="Andreopoulos W."/>
            <person name="Pangilinan J."/>
            <person name="LaButti K."/>
            <person name="Riley R."/>
            <person name="Lipzen A."/>
            <person name="Clum A."/>
            <person name="Drula E."/>
            <person name="Henrissat B."/>
            <person name="Kohler A."/>
            <person name="Grigoriev I.V."/>
            <person name="Martin F.M."/>
            <person name="Hacquard S."/>
        </authorList>
    </citation>
    <scope>NUCLEOTIDE SEQUENCE</scope>
    <source>
        <strain evidence="1">MPI-CAGE-AT-0021</strain>
    </source>
</reference>
<dbReference type="EMBL" id="JAGMUU010000002">
    <property type="protein sequence ID" value="KAH7159782.1"/>
    <property type="molecule type" value="Genomic_DNA"/>
</dbReference>
<dbReference type="Proteomes" id="UP000717696">
    <property type="component" value="Unassembled WGS sequence"/>
</dbReference>
<keyword evidence="2" id="KW-1185">Reference proteome</keyword>
<evidence type="ECO:0000313" key="1">
    <source>
        <dbReference type="EMBL" id="KAH7159782.1"/>
    </source>
</evidence>
<accession>A0A9P9FCD8</accession>
<protein>
    <submittedName>
        <fullName evidence="1">Uncharacterized protein</fullName>
    </submittedName>
</protein>
<comment type="caution">
    <text evidence="1">The sequence shown here is derived from an EMBL/GenBank/DDBJ whole genome shotgun (WGS) entry which is preliminary data.</text>
</comment>